<keyword evidence="3" id="KW-0547">Nucleotide-binding</keyword>
<dbReference type="Pfam" id="PF00370">
    <property type="entry name" value="FGGY_N"/>
    <property type="match status" value="1"/>
</dbReference>
<feature type="domain" description="Carbohydrate kinase FGGY C-terminal" evidence="9">
    <location>
        <begin position="252"/>
        <end position="443"/>
    </location>
</feature>
<dbReference type="PANTHER" id="PTHR43095:SF5">
    <property type="entry name" value="XYLULOSE KINASE"/>
    <property type="match status" value="1"/>
</dbReference>
<dbReference type="FunCoup" id="W0RG29">
    <property type="interactions" value="65"/>
</dbReference>
<dbReference type="PANTHER" id="PTHR43095">
    <property type="entry name" value="SUGAR KINASE"/>
    <property type="match status" value="1"/>
</dbReference>
<dbReference type="SUPFAM" id="SSF53067">
    <property type="entry name" value="Actin-like ATPase domain"/>
    <property type="match status" value="2"/>
</dbReference>
<evidence type="ECO:0000256" key="6">
    <source>
        <dbReference type="ARBA" id="ARBA00023308"/>
    </source>
</evidence>
<name>W0RG29_9BACT</name>
<evidence type="ECO:0000259" key="8">
    <source>
        <dbReference type="Pfam" id="PF00370"/>
    </source>
</evidence>
<feature type="region of interest" description="Disordered" evidence="7">
    <location>
        <begin position="449"/>
        <end position="475"/>
    </location>
</feature>
<dbReference type="InterPro" id="IPR018485">
    <property type="entry name" value="FGGY_C"/>
</dbReference>
<dbReference type="OrthoDB" id="9761504at2"/>
<dbReference type="Pfam" id="PF02782">
    <property type="entry name" value="FGGY_C"/>
    <property type="match status" value="1"/>
</dbReference>
<evidence type="ECO:0000313" key="10">
    <source>
        <dbReference type="EMBL" id="AHG89392.1"/>
    </source>
</evidence>
<dbReference type="InterPro" id="IPR050406">
    <property type="entry name" value="FGGY_Carb_Kinase"/>
</dbReference>
<dbReference type="PATRIC" id="fig|861299.3.peg.1887"/>
<comment type="similarity">
    <text evidence="1">Belongs to the FGGY kinase family.</text>
</comment>
<feature type="domain" description="Carbohydrate kinase FGGY N-terminal" evidence="8">
    <location>
        <begin position="7"/>
        <end position="240"/>
    </location>
</feature>
<dbReference type="RefSeq" id="WP_025410893.1">
    <property type="nucleotide sequence ID" value="NZ_CP007128.1"/>
</dbReference>
<keyword evidence="6" id="KW-0684">Rhamnose metabolism</keyword>
<gene>
    <name evidence="10" type="ORF">J421_1855</name>
</gene>
<reference evidence="10 11" key="1">
    <citation type="journal article" date="2014" name="Genome Announc.">
        <title>Genome Sequence and Methylome of Soil Bacterium Gemmatirosa kalamazoonensis KBS708T, a Member of the Rarely Cultivated Gemmatimonadetes Phylum.</title>
        <authorList>
            <person name="Debruyn J.M."/>
            <person name="Radosevich M."/>
            <person name="Wommack K.E."/>
            <person name="Polson S.W."/>
            <person name="Hauser L.J."/>
            <person name="Fawaz M.N."/>
            <person name="Korlach J."/>
            <person name="Tsai Y.C."/>
        </authorList>
    </citation>
    <scope>NUCLEOTIDE SEQUENCE [LARGE SCALE GENOMIC DNA]</scope>
    <source>
        <strain evidence="10 11">KBS708</strain>
    </source>
</reference>
<protein>
    <submittedName>
        <fullName evidence="10">Carbohydrate kinase, FGGY</fullName>
    </submittedName>
</protein>
<evidence type="ECO:0000313" key="11">
    <source>
        <dbReference type="Proteomes" id="UP000019151"/>
    </source>
</evidence>
<dbReference type="InParanoid" id="W0RG29"/>
<dbReference type="GO" id="GO:0008993">
    <property type="term" value="F:rhamnulokinase activity"/>
    <property type="evidence" value="ECO:0007669"/>
    <property type="project" value="InterPro"/>
</dbReference>
<dbReference type="KEGG" id="gba:J421_1855"/>
<evidence type="ECO:0000256" key="1">
    <source>
        <dbReference type="ARBA" id="ARBA00009156"/>
    </source>
</evidence>
<dbReference type="Proteomes" id="UP000019151">
    <property type="component" value="Chromosome"/>
</dbReference>
<keyword evidence="2" id="KW-0808">Transferase</keyword>
<keyword evidence="4 10" id="KW-0418">Kinase</keyword>
<keyword evidence="5" id="KW-0067">ATP-binding</keyword>
<dbReference type="eggNOG" id="COG1070">
    <property type="taxonomic scope" value="Bacteria"/>
</dbReference>
<dbReference type="InterPro" id="IPR018484">
    <property type="entry name" value="FGGY_N"/>
</dbReference>
<dbReference type="GO" id="GO:0019301">
    <property type="term" value="P:rhamnose catabolic process"/>
    <property type="evidence" value="ECO:0007669"/>
    <property type="project" value="InterPro"/>
</dbReference>
<dbReference type="CDD" id="cd07771">
    <property type="entry name" value="ASKHA_NBD_FGGY_RhaB-like"/>
    <property type="match status" value="1"/>
</dbReference>
<evidence type="ECO:0000256" key="3">
    <source>
        <dbReference type="ARBA" id="ARBA00022741"/>
    </source>
</evidence>
<organism evidence="10 11">
    <name type="scientific">Gemmatirosa kalamazoonensis</name>
    <dbReference type="NCBI Taxonomy" id="861299"/>
    <lineage>
        <taxon>Bacteria</taxon>
        <taxon>Pseudomonadati</taxon>
        <taxon>Gemmatimonadota</taxon>
        <taxon>Gemmatimonadia</taxon>
        <taxon>Gemmatimonadales</taxon>
        <taxon>Gemmatimonadaceae</taxon>
        <taxon>Gemmatirosa</taxon>
    </lineage>
</organism>
<evidence type="ECO:0000256" key="5">
    <source>
        <dbReference type="ARBA" id="ARBA00022840"/>
    </source>
</evidence>
<evidence type="ECO:0000259" key="9">
    <source>
        <dbReference type="Pfam" id="PF02782"/>
    </source>
</evidence>
<sequence>MTEAPSYLAIDLGASSGRAVVGTLRDGVMEMREVHRFRTPLVEAEGHLWWDAEALWGEVRRGLALAREASPAVRSVSVDSWAVDYVPLGTDGEPLRRPYCYRDPRTRGRLDEAVKRAGGADALYERTGIQFLELNTLPQIVADLLDEPALVARTAKRLLIAEWLLYKLSGRMVAERTNASTTQLLDARTGRWAEDLIRAVGDDPARWPDVVPPGTALGEAIDAMGVLVIASCAHDTAAAVAAVPASPARQWAYVSSGTWSLVGAELDAPMLAPEARRAGFTNEAGLDGTVRFLKNRTGMWALEECLRAWEAEDGARPAYDALVAAAASSPSHVTLDLNAPAFGERGDMPARIAEACRAQGHDAPDTRGAVVRLILDSLAASYADTLAELDALTGRRTDDVHVVGGGARNALLNQLTADACGRRVLAGPEEATVLGNLLVQARTMGDLAPGSTVRDAARRSARLTEYTPRSSPALR</sequence>
<dbReference type="EMBL" id="CP007128">
    <property type="protein sequence ID" value="AHG89392.1"/>
    <property type="molecule type" value="Genomic_DNA"/>
</dbReference>
<dbReference type="InterPro" id="IPR043129">
    <property type="entry name" value="ATPase_NBD"/>
</dbReference>
<accession>W0RG29</accession>
<dbReference type="STRING" id="861299.J421_1855"/>
<dbReference type="GO" id="GO:0005524">
    <property type="term" value="F:ATP binding"/>
    <property type="evidence" value="ECO:0007669"/>
    <property type="project" value="UniProtKB-KW"/>
</dbReference>
<evidence type="ECO:0000256" key="7">
    <source>
        <dbReference type="SAM" id="MobiDB-lite"/>
    </source>
</evidence>
<dbReference type="AlphaFoldDB" id="W0RG29"/>
<evidence type="ECO:0000256" key="4">
    <source>
        <dbReference type="ARBA" id="ARBA00022777"/>
    </source>
</evidence>
<dbReference type="InterPro" id="IPR013449">
    <property type="entry name" value="Rhamnulokinase"/>
</dbReference>
<proteinExistence type="inferred from homology"/>
<evidence type="ECO:0000256" key="2">
    <source>
        <dbReference type="ARBA" id="ARBA00022679"/>
    </source>
</evidence>
<dbReference type="Gene3D" id="3.30.420.40">
    <property type="match status" value="2"/>
</dbReference>
<keyword evidence="11" id="KW-1185">Reference proteome</keyword>
<dbReference type="HOGENOM" id="CLU_039395_0_1_0"/>